<dbReference type="InterPro" id="IPR027843">
    <property type="entry name" value="DUF4440"/>
</dbReference>
<dbReference type="KEGG" id="vgo:GJW-30_1_03409"/>
<feature type="chain" id="PRO_5006615763" description="DUF4440 domain-containing protein" evidence="1">
    <location>
        <begin position="27"/>
        <end position="156"/>
    </location>
</feature>
<accession>A0A0S3PY72</accession>
<name>A0A0S3PY72_9BRAD</name>
<feature type="signal peptide" evidence="1">
    <location>
        <begin position="1"/>
        <end position="26"/>
    </location>
</feature>
<dbReference type="OrthoDB" id="7375795at2"/>
<evidence type="ECO:0000259" key="2">
    <source>
        <dbReference type="Pfam" id="PF14534"/>
    </source>
</evidence>
<feature type="domain" description="DUF4440" evidence="2">
    <location>
        <begin position="50"/>
        <end position="147"/>
    </location>
</feature>
<dbReference type="Proteomes" id="UP000236884">
    <property type="component" value="Chromosome"/>
</dbReference>
<sequence length="156" mass="17230">MRGAAASLRSALLCVFVCGAFHSALAHSPGVDDQDQAAAHEVEAFREFVKRAVDAKDIHALRILYADSFTHTHGSGRMDGKDTRIVSVMAGEPLIENAPADDIRFRVHGEHTIIVTGRSPILNTKENKTYQFRWMAVYVKQGQDWKLAASQATRLP</sequence>
<protein>
    <recommendedName>
        <fullName evidence="2">DUF4440 domain-containing protein</fullName>
    </recommendedName>
</protein>
<proteinExistence type="predicted"/>
<reference evidence="3 4" key="1">
    <citation type="submission" date="2015-08" db="EMBL/GenBank/DDBJ databases">
        <title>Investigation of the bacterial diversity of lava forest soil.</title>
        <authorList>
            <person name="Lee J.S."/>
        </authorList>
    </citation>
    <scope>NUCLEOTIDE SEQUENCE [LARGE SCALE GENOMIC DNA]</scope>
    <source>
        <strain evidence="3 4">GJW-30</strain>
    </source>
</reference>
<evidence type="ECO:0000313" key="3">
    <source>
        <dbReference type="EMBL" id="BAT60859.1"/>
    </source>
</evidence>
<organism evidence="3 4">
    <name type="scientific">Variibacter gotjawalensis</name>
    <dbReference type="NCBI Taxonomy" id="1333996"/>
    <lineage>
        <taxon>Bacteria</taxon>
        <taxon>Pseudomonadati</taxon>
        <taxon>Pseudomonadota</taxon>
        <taxon>Alphaproteobacteria</taxon>
        <taxon>Hyphomicrobiales</taxon>
        <taxon>Nitrobacteraceae</taxon>
        <taxon>Variibacter</taxon>
    </lineage>
</organism>
<dbReference type="Pfam" id="PF14534">
    <property type="entry name" value="DUF4440"/>
    <property type="match status" value="1"/>
</dbReference>
<dbReference type="InterPro" id="IPR032710">
    <property type="entry name" value="NTF2-like_dom_sf"/>
</dbReference>
<keyword evidence="4" id="KW-1185">Reference proteome</keyword>
<dbReference type="EMBL" id="AP014946">
    <property type="protein sequence ID" value="BAT60859.1"/>
    <property type="molecule type" value="Genomic_DNA"/>
</dbReference>
<dbReference type="Gene3D" id="3.10.450.50">
    <property type="match status" value="1"/>
</dbReference>
<dbReference type="SUPFAM" id="SSF54427">
    <property type="entry name" value="NTF2-like"/>
    <property type="match status" value="1"/>
</dbReference>
<keyword evidence="1" id="KW-0732">Signal</keyword>
<dbReference type="RefSeq" id="WP_096357434.1">
    <property type="nucleotide sequence ID" value="NZ_AP014946.1"/>
</dbReference>
<evidence type="ECO:0000256" key="1">
    <source>
        <dbReference type="SAM" id="SignalP"/>
    </source>
</evidence>
<evidence type="ECO:0000313" key="4">
    <source>
        <dbReference type="Proteomes" id="UP000236884"/>
    </source>
</evidence>
<dbReference type="AlphaFoldDB" id="A0A0S3PY72"/>
<gene>
    <name evidence="3" type="ORF">GJW-30_1_03409</name>
</gene>